<dbReference type="EMBL" id="WOGT01000006">
    <property type="protein sequence ID" value="MUN55502.1"/>
    <property type="molecule type" value="Genomic_DNA"/>
</dbReference>
<evidence type="ECO:0000256" key="1">
    <source>
        <dbReference type="SAM" id="MobiDB-lite"/>
    </source>
</evidence>
<dbReference type="Gene3D" id="3.20.20.190">
    <property type="entry name" value="Phosphatidylinositol (PI) phosphodiesterase"/>
    <property type="match status" value="1"/>
</dbReference>
<evidence type="ECO:0000313" key="3">
    <source>
        <dbReference type="EMBL" id="MUN55502.1"/>
    </source>
</evidence>
<name>A0A7K1LKM7_9MICC</name>
<dbReference type="SUPFAM" id="SSF51695">
    <property type="entry name" value="PLC-like phosphodiesterases"/>
    <property type="match status" value="1"/>
</dbReference>
<dbReference type="Proteomes" id="UP000462152">
    <property type="component" value="Unassembled WGS sequence"/>
</dbReference>
<dbReference type="PROSITE" id="PS51704">
    <property type="entry name" value="GP_PDE"/>
    <property type="match status" value="1"/>
</dbReference>
<dbReference type="PANTHER" id="PTHR43805">
    <property type="entry name" value="GLYCEROPHOSPHORYL DIESTER PHOSPHODIESTERASE"/>
    <property type="match status" value="1"/>
</dbReference>
<reference evidence="3 4" key="1">
    <citation type="submission" date="2019-12" db="EMBL/GenBank/DDBJ databases">
        <authorList>
            <person name="Li J."/>
            <person name="Shi Y."/>
            <person name="Xu G."/>
            <person name="Xiao D."/>
            <person name="Ran X."/>
        </authorList>
    </citation>
    <scope>NUCLEOTIDE SEQUENCE [LARGE SCALE GENOMIC DNA]</scope>
    <source>
        <strain evidence="3 4">JCM 15915</strain>
    </source>
</reference>
<gene>
    <name evidence="3" type="ORF">GMA10_09815</name>
</gene>
<dbReference type="AlphaFoldDB" id="A0A7K1LKM7"/>
<dbReference type="InterPro" id="IPR017946">
    <property type="entry name" value="PLC-like_Pdiesterase_TIM-brl"/>
</dbReference>
<dbReference type="GO" id="GO:0008081">
    <property type="term" value="F:phosphoric diester hydrolase activity"/>
    <property type="evidence" value="ECO:0007669"/>
    <property type="project" value="InterPro"/>
</dbReference>
<evidence type="ECO:0000313" key="4">
    <source>
        <dbReference type="Proteomes" id="UP000462152"/>
    </source>
</evidence>
<dbReference type="InterPro" id="IPR030395">
    <property type="entry name" value="GP_PDE_dom"/>
</dbReference>
<protein>
    <submittedName>
        <fullName evidence="3">Esterase</fullName>
    </submittedName>
</protein>
<organism evidence="3 4">
    <name type="scientific">Rothia koreensis</name>
    <dbReference type="NCBI Taxonomy" id="592378"/>
    <lineage>
        <taxon>Bacteria</taxon>
        <taxon>Bacillati</taxon>
        <taxon>Actinomycetota</taxon>
        <taxon>Actinomycetes</taxon>
        <taxon>Micrococcales</taxon>
        <taxon>Micrococcaceae</taxon>
        <taxon>Rothia</taxon>
    </lineage>
</organism>
<dbReference type="GO" id="GO:0006629">
    <property type="term" value="P:lipid metabolic process"/>
    <property type="evidence" value="ECO:0007669"/>
    <property type="project" value="InterPro"/>
</dbReference>
<keyword evidence="4" id="KW-1185">Reference proteome</keyword>
<proteinExistence type="predicted"/>
<comment type="caution">
    <text evidence="3">The sequence shown here is derived from an EMBL/GenBank/DDBJ whole genome shotgun (WGS) entry which is preliminary data.</text>
</comment>
<evidence type="ECO:0000259" key="2">
    <source>
        <dbReference type="PROSITE" id="PS51704"/>
    </source>
</evidence>
<feature type="region of interest" description="Disordered" evidence="1">
    <location>
        <begin position="1"/>
        <end position="40"/>
    </location>
</feature>
<accession>A0A7K1LKM7</accession>
<feature type="domain" description="GP-PDE" evidence="2">
    <location>
        <begin position="45"/>
        <end position="297"/>
    </location>
</feature>
<dbReference type="PANTHER" id="PTHR43805:SF1">
    <property type="entry name" value="GP-PDE DOMAIN-CONTAINING PROTEIN"/>
    <property type="match status" value="1"/>
</dbReference>
<sequence>MPWPRGGQMSSRPSGGRVPASRKTASHRSSRSCSSVTERQDARAVRILAHRGLAVDADENSIRAFRAAGDVGTRWIETDVHTTSDGVVVAIHDPDIERVAGKPGDVATTDASDLAALRMVGGEAIPTMASVFEACPDLCFNIDIKDEASVLALPRVIDRAEAWDRVLIASFSESRRRRAMRHAPDGVPSSAGYGGIAAFRLVSALMPVKACVRVWPVVRRALRPWIAAFQAMQVPMSHKVGPFRVPVADRRFIRAAHACGMRVDVWTVDDPRDMERLVGLDVDGIVTNRPDLAFAVLDRL</sequence>
<dbReference type="Pfam" id="PF03009">
    <property type="entry name" value="GDPD"/>
    <property type="match status" value="1"/>
</dbReference>